<dbReference type="STRING" id="53326.A0A016SU97"/>
<dbReference type="EMBL" id="JARK01001513">
    <property type="protein sequence ID" value="EYB93956.1"/>
    <property type="molecule type" value="Genomic_DNA"/>
</dbReference>
<evidence type="ECO:0000259" key="5">
    <source>
        <dbReference type="Pfam" id="PF24983"/>
    </source>
</evidence>
<feature type="signal peptide" evidence="3">
    <location>
        <begin position="1"/>
        <end position="19"/>
    </location>
</feature>
<proteinExistence type="predicted"/>
<feature type="compositionally biased region" description="Basic and acidic residues" evidence="2">
    <location>
        <begin position="190"/>
        <end position="202"/>
    </location>
</feature>
<reference evidence="7" key="1">
    <citation type="journal article" date="2015" name="Nat. Genet.">
        <title>The genome and transcriptome of the zoonotic hookworm Ancylostoma ceylanicum identify infection-specific gene families.</title>
        <authorList>
            <person name="Schwarz E.M."/>
            <person name="Hu Y."/>
            <person name="Antoshechkin I."/>
            <person name="Miller M.M."/>
            <person name="Sternberg P.W."/>
            <person name="Aroian R.V."/>
        </authorList>
    </citation>
    <scope>NUCLEOTIDE SEQUENCE</scope>
    <source>
        <strain evidence="7">HY135</strain>
    </source>
</reference>
<dbReference type="InterPro" id="IPR056675">
    <property type="entry name" value="DUF7773"/>
</dbReference>
<feature type="coiled-coil region" evidence="1">
    <location>
        <begin position="394"/>
        <end position="428"/>
    </location>
</feature>
<name>A0A016SU97_9BILA</name>
<protein>
    <submittedName>
        <fullName evidence="6">Uncharacterized protein</fullName>
    </submittedName>
</protein>
<dbReference type="Pfam" id="PF24982">
    <property type="entry name" value="DUF7773"/>
    <property type="match status" value="1"/>
</dbReference>
<dbReference type="InterPro" id="IPR056676">
    <property type="entry name" value="DUF7774"/>
</dbReference>
<evidence type="ECO:0000256" key="1">
    <source>
        <dbReference type="SAM" id="Coils"/>
    </source>
</evidence>
<keyword evidence="1" id="KW-0175">Coiled coil</keyword>
<feature type="region of interest" description="Disordered" evidence="2">
    <location>
        <begin position="184"/>
        <end position="274"/>
    </location>
</feature>
<comment type="caution">
    <text evidence="6">The sequence shown here is derived from an EMBL/GenBank/DDBJ whole genome shotgun (WGS) entry which is preliminary data.</text>
</comment>
<dbReference type="OrthoDB" id="5850587at2759"/>
<feature type="domain" description="DUF7774" evidence="5">
    <location>
        <begin position="476"/>
        <end position="569"/>
    </location>
</feature>
<organism evidence="6 7">
    <name type="scientific">Ancylostoma ceylanicum</name>
    <dbReference type="NCBI Taxonomy" id="53326"/>
    <lineage>
        <taxon>Eukaryota</taxon>
        <taxon>Metazoa</taxon>
        <taxon>Ecdysozoa</taxon>
        <taxon>Nematoda</taxon>
        <taxon>Chromadorea</taxon>
        <taxon>Rhabditida</taxon>
        <taxon>Rhabditina</taxon>
        <taxon>Rhabditomorpha</taxon>
        <taxon>Strongyloidea</taxon>
        <taxon>Ancylostomatidae</taxon>
        <taxon>Ancylostomatinae</taxon>
        <taxon>Ancylostoma</taxon>
    </lineage>
</organism>
<evidence type="ECO:0000256" key="2">
    <source>
        <dbReference type="SAM" id="MobiDB-lite"/>
    </source>
</evidence>
<dbReference type="AlphaFoldDB" id="A0A016SU97"/>
<evidence type="ECO:0000259" key="4">
    <source>
        <dbReference type="Pfam" id="PF24982"/>
    </source>
</evidence>
<evidence type="ECO:0000313" key="6">
    <source>
        <dbReference type="EMBL" id="EYB93956.1"/>
    </source>
</evidence>
<dbReference type="PANTHER" id="PTHR38630:SF1">
    <property type="entry name" value="DEK_C DOMAIN-CONTAINING PROTEIN-RELATED"/>
    <property type="match status" value="1"/>
</dbReference>
<feature type="compositionally biased region" description="Polar residues" evidence="2">
    <location>
        <begin position="337"/>
        <end position="350"/>
    </location>
</feature>
<keyword evidence="7" id="KW-1185">Reference proteome</keyword>
<dbReference type="Pfam" id="PF24983">
    <property type="entry name" value="DUF7774"/>
    <property type="match status" value="1"/>
</dbReference>
<feature type="region of interest" description="Disordered" evidence="2">
    <location>
        <begin position="311"/>
        <end position="377"/>
    </location>
</feature>
<feature type="domain" description="DUF7773" evidence="4">
    <location>
        <begin position="20"/>
        <end position="134"/>
    </location>
</feature>
<dbReference type="Proteomes" id="UP000024635">
    <property type="component" value="Unassembled WGS sequence"/>
</dbReference>
<evidence type="ECO:0000256" key="3">
    <source>
        <dbReference type="SAM" id="SignalP"/>
    </source>
</evidence>
<keyword evidence="3" id="KW-0732">Signal</keyword>
<feature type="chain" id="PRO_5001489917" evidence="3">
    <location>
        <begin position="20"/>
        <end position="706"/>
    </location>
</feature>
<dbReference type="PANTHER" id="PTHR38630">
    <property type="entry name" value="PROTEIN CBG12780"/>
    <property type="match status" value="1"/>
</dbReference>
<feature type="compositionally biased region" description="Basic and acidic residues" evidence="2">
    <location>
        <begin position="326"/>
        <end position="336"/>
    </location>
</feature>
<sequence length="706" mass="80006">MTTSYVQIVLVSLVAGISSALICYDSSAMRPHETAECGSDMMCYSEYYAVNRSGTVRQYFDRFCVHRKHCGDRGIDQTCQTLEQLDKGIQKTFFKYHHAKPSRKTLVQSRFCCCETDRCNNFDSQMAYDTFGITSTSQQLPSLLTHVIIAYLLCVLLTNSPNMDQQEPTQNKRLREMFRLFQRTRKQKEKAKERAAEEEQKPSHRSRHASSPTPSKRPVAQSPHSPTAGQRPSKEKQKSPYLPKKQASAEETTTVVDDEDVADESPSAKKRRRIRKKYGIHTKDEEFFQRASKDDVEEFENVAVAIRPAATKMRKAKLRWKTAESPAKEKPEKEQDSSATTEAGANTSWDEPTAAEKAELHELDPTQSHEEERTLNPKYAEKFAKLKEKPQEKIEELLKEIYALLMRVEELEQAQSKFLAQIRLLRARVAVRDKKISDLSRKVEPSTSASASAGSVASTSAASEVEKTVCDEEKPSPKLEAVALRGLDIMKRNQLLEQTVNEKEAEVLVKFFESEESKPDKTVVMLIDKAFNYGLEVLLMRPDLFEDYVDNELRLFLLDAPRIRHCIDDSFGSGAVAARALRGRERPPPSTSTVHGAIPSILMFGYWPQSNQLIDRPIPLRSQLRTMFPHRHSVSYNEVQTAVEKGQDRGAALWLSAAIPCNELLVKVREEAAGFQRHVDFVSAQNNRAAIPAPFTRQFGVHCSRL</sequence>
<gene>
    <name evidence="6" type="primary">Acey_s0177.g597</name>
    <name evidence="6" type="synonym">Acey-ZK180.7</name>
    <name evidence="6" type="ORF">Y032_0177g597</name>
</gene>
<feature type="compositionally biased region" description="Basic and acidic residues" evidence="2">
    <location>
        <begin position="354"/>
        <end position="377"/>
    </location>
</feature>
<evidence type="ECO:0000313" key="7">
    <source>
        <dbReference type="Proteomes" id="UP000024635"/>
    </source>
</evidence>
<accession>A0A016SU97</accession>